<proteinExistence type="predicted"/>
<dbReference type="InterPro" id="IPR016187">
    <property type="entry name" value="CTDL_fold"/>
</dbReference>
<evidence type="ECO:0000256" key="2">
    <source>
        <dbReference type="SAM" id="SignalP"/>
    </source>
</evidence>
<evidence type="ECO:0000313" key="4">
    <source>
        <dbReference type="Proteomes" id="UP000694843"/>
    </source>
</evidence>
<dbReference type="OrthoDB" id="8187082at2759"/>
<gene>
    <name evidence="5" type="primary">LOC108674717</name>
</gene>
<feature type="domain" description="C-type lectin" evidence="3">
    <location>
        <begin position="35"/>
        <end position="157"/>
    </location>
</feature>
<keyword evidence="2" id="KW-0732">Signal</keyword>
<dbReference type="SUPFAM" id="SSF56436">
    <property type="entry name" value="C-type lectin-like"/>
    <property type="match status" value="1"/>
</dbReference>
<dbReference type="Pfam" id="PF00059">
    <property type="entry name" value="Lectin_C"/>
    <property type="match status" value="1"/>
</dbReference>
<dbReference type="AlphaFoldDB" id="A0A8B7NWS2"/>
<organism evidence="4 5">
    <name type="scientific">Hyalella azteca</name>
    <name type="common">Amphipod</name>
    <dbReference type="NCBI Taxonomy" id="294128"/>
    <lineage>
        <taxon>Eukaryota</taxon>
        <taxon>Metazoa</taxon>
        <taxon>Ecdysozoa</taxon>
        <taxon>Arthropoda</taxon>
        <taxon>Crustacea</taxon>
        <taxon>Multicrustacea</taxon>
        <taxon>Malacostraca</taxon>
        <taxon>Eumalacostraca</taxon>
        <taxon>Peracarida</taxon>
        <taxon>Amphipoda</taxon>
        <taxon>Senticaudata</taxon>
        <taxon>Talitrida</taxon>
        <taxon>Talitroidea</taxon>
        <taxon>Hyalellidae</taxon>
        <taxon>Hyalella</taxon>
    </lineage>
</organism>
<feature type="signal peptide" evidence="2">
    <location>
        <begin position="1"/>
        <end position="27"/>
    </location>
</feature>
<feature type="chain" id="PRO_5034356187" evidence="2">
    <location>
        <begin position="28"/>
        <end position="438"/>
    </location>
</feature>
<dbReference type="PROSITE" id="PS50041">
    <property type="entry name" value="C_TYPE_LECTIN_2"/>
    <property type="match status" value="1"/>
</dbReference>
<feature type="region of interest" description="Disordered" evidence="1">
    <location>
        <begin position="188"/>
        <end position="233"/>
    </location>
</feature>
<evidence type="ECO:0000313" key="5">
    <source>
        <dbReference type="RefSeq" id="XP_018018170.1"/>
    </source>
</evidence>
<dbReference type="Gene3D" id="3.10.100.10">
    <property type="entry name" value="Mannose-Binding Protein A, subunit A"/>
    <property type="match status" value="1"/>
</dbReference>
<feature type="compositionally biased region" description="Low complexity" evidence="1">
    <location>
        <begin position="195"/>
        <end position="211"/>
    </location>
</feature>
<sequence>MTMGRVLSVSRWLLLAAFCFSSPPTAGQRISTVEIEGRSYYISAQSPYNAPLSWFLAYQYCRTIGMELLTEDSQEDAQVLRTFLNNNGYGRQSFWTSGNQLGSSQWLWMTSGQPYNTSFTYWAPAAKLTSSNEQCMLLDAEQWKTASCTQPHHFICQITRCYFFNYVRSNPPSTNDTEANSRTRKFIRQGVRNISRPSSSTTSPPSRPHTTGPANRVIHFPDSGAPTTPRSRVSTDVIRKTLLKLSTIDPQVRKDIPDSNSNEAGGQTQIIENSFKELLGPTDQSNTSILNPSHTRDKNLTSLQIIGVNINDEETKPTQHLQSDHVDEHVFSNDSIKEINSQLDLDKLLERTDESNIIADPGIPFLSLLLQAPQETNAGNVHHAIGLTNNGLIITEELTSPEGLTIPEFTPKRNLSRDRVNQLERKEAFSWALLPDHS</sequence>
<evidence type="ECO:0000259" key="3">
    <source>
        <dbReference type="PROSITE" id="PS50041"/>
    </source>
</evidence>
<dbReference type="InterPro" id="IPR001304">
    <property type="entry name" value="C-type_lectin-like"/>
</dbReference>
<dbReference type="RefSeq" id="XP_018018170.1">
    <property type="nucleotide sequence ID" value="XM_018162681.2"/>
</dbReference>
<name>A0A8B7NWS2_HYAAZ</name>
<accession>A0A8B7NWS2</accession>
<dbReference type="GeneID" id="108674717"/>
<dbReference type="Proteomes" id="UP000694843">
    <property type="component" value="Unplaced"/>
</dbReference>
<dbReference type="SMART" id="SM00034">
    <property type="entry name" value="CLECT"/>
    <property type="match status" value="1"/>
</dbReference>
<dbReference type="KEGG" id="hazt:108674717"/>
<reference evidence="5" key="1">
    <citation type="submission" date="2025-08" db="UniProtKB">
        <authorList>
            <consortium name="RefSeq"/>
        </authorList>
    </citation>
    <scope>IDENTIFICATION</scope>
    <source>
        <tissue evidence="5">Whole organism</tissue>
    </source>
</reference>
<dbReference type="InterPro" id="IPR016186">
    <property type="entry name" value="C-type_lectin-like/link_sf"/>
</dbReference>
<keyword evidence="4" id="KW-1185">Reference proteome</keyword>
<dbReference type="CDD" id="cd00037">
    <property type="entry name" value="CLECT"/>
    <property type="match status" value="1"/>
</dbReference>
<protein>
    <submittedName>
        <fullName evidence="5">Uncharacterized protein LOC108674717 isoform X1</fullName>
    </submittedName>
</protein>
<evidence type="ECO:0000256" key="1">
    <source>
        <dbReference type="SAM" id="MobiDB-lite"/>
    </source>
</evidence>